<dbReference type="SMART" id="SM00393">
    <property type="entry name" value="R3H"/>
    <property type="match status" value="1"/>
</dbReference>
<dbReference type="PANTHER" id="PTHR12360">
    <property type="entry name" value="NUCLEAR TRANSCRIPTION FACTOR, X-BOX BINDING 1 NFX1"/>
    <property type="match status" value="1"/>
</dbReference>
<dbReference type="EMBL" id="MU826350">
    <property type="protein sequence ID" value="KAJ7381293.1"/>
    <property type="molecule type" value="Genomic_DNA"/>
</dbReference>
<dbReference type="GO" id="GO:0000977">
    <property type="term" value="F:RNA polymerase II transcription regulatory region sequence-specific DNA binding"/>
    <property type="evidence" value="ECO:0007669"/>
    <property type="project" value="TreeGrafter"/>
</dbReference>
<dbReference type="PROSITE" id="PS50089">
    <property type="entry name" value="ZF_RING_2"/>
    <property type="match status" value="1"/>
</dbReference>
<dbReference type="InterPro" id="IPR034078">
    <property type="entry name" value="NFX1_fam"/>
</dbReference>
<evidence type="ECO:0000256" key="8">
    <source>
        <dbReference type="ARBA" id="ARBA00023163"/>
    </source>
</evidence>
<feature type="domain" description="PHD-type" evidence="12">
    <location>
        <begin position="266"/>
        <end position="322"/>
    </location>
</feature>
<feature type="region of interest" description="Disordered" evidence="11">
    <location>
        <begin position="104"/>
        <end position="153"/>
    </location>
</feature>
<comment type="caution">
    <text evidence="15">The sequence shown here is derived from an EMBL/GenBank/DDBJ whole genome shotgun (WGS) entry which is preliminary data.</text>
</comment>
<keyword evidence="6" id="KW-0862">Zinc</keyword>
<feature type="domain" description="RING-type" evidence="13">
    <location>
        <begin position="269"/>
        <end position="320"/>
    </location>
</feature>
<evidence type="ECO:0000256" key="10">
    <source>
        <dbReference type="PROSITE-ProRule" id="PRU00175"/>
    </source>
</evidence>
<feature type="region of interest" description="Disordered" evidence="11">
    <location>
        <begin position="1"/>
        <end position="30"/>
    </location>
</feature>
<proteinExistence type="inferred from homology"/>
<keyword evidence="4" id="KW-0677">Repeat</keyword>
<evidence type="ECO:0000256" key="1">
    <source>
        <dbReference type="ARBA" id="ARBA00004123"/>
    </source>
</evidence>
<name>A0A9W9ZIJ8_9CNID</name>
<dbReference type="Proteomes" id="UP001163046">
    <property type="component" value="Unassembled WGS sequence"/>
</dbReference>
<evidence type="ECO:0000259" key="12">
    <source>
        <dbReference type="PROSITE" id="PS50016"/>
    </source>
</evidence>
<dbReference type="SUPFAM" id="SSF57850">
    <property type="entry name" value="RING/U-box"/>
    <property type="match status" value="1"/>
</dbReference>
<dbReference type="GO" id="GO:0000122">
    <property type="term" value="P:negative regulation of transcription by RNA polymerase II"/>
    <property type="evidence" value="ECO:0007669"/>
    <property type="project" value="TreeGrafter"/>
</dbReference>
<dbReference type="InterPro" id="IPR036867">
    <property type="entry name" value="R3H_dom_sf"/>
</dbReference>
<evidence type="ECO:0000256" key="11">
    <source>
        <dbReference type="SAM" id="MobiDB-lite"/>
    </source>
</evidence>
<keyword evidence="9" id="KW-0539">Nucleus</keyword>
<organism evidence="15 16">
    <name type="scientific">Desmophyllum pertusum</name>
    <dbReference type="NCBI Taxonomy" id="174260"/>
    <lineage>
        <taxon>Eukaryota</taxon>
        <taxon>Metazoa</taxon>
        <taxon>Cnidaria</taxon>
        <taxon>Anthozoa</taxon>
        <taxon>Hexacorallia</taxon>
        <taxon>Scleractinia</taxon>
        <taxon>Caryophylliina</taxon>
        <taxon>Caryophylliidae</taxon>
        <taxon>Desmophyllum</taxon>
    </lineage>
</organism>
<keyword evidence="16" id="KW-1185">Reference proteome</keyword>
<dbReference type="CDD" id="cd06008">
    <property type="entry name" value="NF-X1-zinc-finger"/>
    <property type="match status" value="5"/>
</dbReference>
<dbReference type="InterPro" id="IPR019787">
    <property type="entry name" value="Znf_PHD-finger"/>
</dbReference>
<feature type="compositionally biased region" description="Basic and acidic residues" evidence="11">
    <location>
        <begin position="141"/>
        <end position="153"/>
    </location>
</feature>
<dbReference type="PANTHER" id="PTHR12360:SF12">
    <property type="entry name" value="TRANSCRIPTIONAL REPRESSOR NF-X1"/>
    <property type="match status" value="1"/>
</dbReference>
<dbReference type="Pfam" id="PF01422">
    <property type="entry name" value="zf-NF-X1"/>
    <property type="match status" value="6"/>
</dbReference>
<keyword evidence="7" id="KW-0805">Transcription regulation</keyword>
<evidence type="ECO:0000259" key="13">
    <source>
        <dbReference type="PROSITE" id="PS50089"/>
    </source>
</evidence>
<keyword evidence="8" id="KW-0804">Transcription</keyword>
<dbReference type="SUPFAM" id="SSF82708">
    <property type="entry name" value="R3H domain"/>
    <property type="match status" value="1"/>
</dbReference>
<reference evidence="15" key="1">
    <citation type="submission" date="2023-01" db="EMBL/GenBank/DDBJ databases">
        <title>Genome assembly of the deep-sea coral Lophelia pertusa.</title>
        <authorList>
            <person name="Herrera S."/>
            <person name="Cordes E."/>
        </authorList>
    </citation>
    <scope>NUCLEOTIDE SEQUENCE</scope>
    <source>
        <strain evidence="15">USNM1676648</strain>
        <tissue evidence="15">Polyp</tissue>
    </source>
</reference>
<dbReference type="OrthoDB" id="6512771at2759"/>
<dbReference type="PROSITE" id="PS50016">
    <property type="entry name" value="ZF_PHD_2"/>
    <property type="match status" value="1"/>
</dbReference>
<keyword evidence="5 10" id="KW-0863">Zinc-finger</keyword>
<sequence>MRGDSRLTPTKGHEDRAQHKAKNNHSEKDNELINWINKEIDEEKVQVLEHGTCYHGETASMAKPEPRQIDHNEKEILTDNQTTTEYSATFTDTRQKTRASKDLDFNHGVSKGEKTDKFSEKKLKGPNTRRNYSQGTRRLHGQSERATGDNNKRDHMYAYYEDEENHSDLAMQGRVNIYKHVASNKMDFPSSARQPFYREHYYEPNKSHNTESRQRGLRAAGVKTKKQAYGRDYKGQKEDVLRILSHLNPVQSSQASVLIEQLRNETYECMVCCERVRCSAAVWNCHSCHHLFHLGCVRKWAKSPAALEGENGGWRCPGCQNITHGIPTVYQCYCGKVLDPEWRRHEGLTPHSCGELCGKQRDSLCQHRCNQLCHPGPCPSCPVMITKACSCGKTKNRMRCGQTRTVLCELVCNKILNCLTHRCTRICHTDPCGDCQVIVQQTCYCGKRHQEALCGTGECGCKNMDGKSGYFSCQDKCLRSLDCGNHFCQDICHGDDCTECLLKPSLVSCCPCGKALLTEHDVRKSCLDPVPTCKSTCGKTLPCSPSKEDVRDLTDTEHCCKMECHLGDCDPCDGITKIKCRCGTNTKEIPCVERNMEEYTCDQRCNKKKQCRRHRCNQKCCLDTDHKCEFICGKKLQCGYHKCLEPCHPGYCPPCLMSGFDELSCHCGATVLYPPVPCGTPPPECNKPCSRNHACPHPVNHECHSDVTCAPCTALTKKKCMGEHEVRHNIPCHVNDVSCGKDCGQKLSCGHKCTKICHKPPCLRDNESCLQQCELPRKECGHPCAASCHLGKGCPVSPCKVRVTVKCKCGRRSDNFPCLQGGEKVAVTQAYQRLATETLANKMKDLQSGQSVDISSIMNMDDKKSRQLECNDDCAIYERNRCLAEALNIENADLSPDVPIRFSSFLVAEAKHNLSFVKSVEEALENLVQTTVKISASQRSHSFPSMNSNQRRLVHEIAVFYNCSSRSYDQEPKETQLSLHLRNLTFHL</sequence>
<keyword evidence="3" id="KW-0479">Metal-binding</keyword>
<evidence type="ECO:0000256" key="6">
    <source>
        <dbReference type="ARBA" id="ARBA00022833"/>
    </source>
</evidence>
<dbReference type="GO" id="GO:0008270">
    <property type="term" value="F:zinc ion binding"/>
    <property type="evidence" value="ECO:0007669"/>
    <property type="project" value="UniProtKB-KW"/>
</dbReference>
<dbReference type="Gene3D" id="3.30.1370.50">
    <property type="entry name" value="R3H-like domain"/>
    <property type="match status" value="1"/>
</dbReference>
<evidence type="ECO:0000256" key="2">
    <source>
        <dbReference type="ARBA" id="ARBA00007269"/>
    </source>
</evidence>
<evidence type="ECO:0000256" key="3">
    <source>
        <dbReference type="ARBA" id="ARBA00022723"/>
    </source>
</evidence>
<evidence type="ECO:0000256" key="9">
    <source>
        <dbReference type="ARBA" id="ARBA00023242"/>
    </source>
</evidence>
<evidence type="ECO:0000256" key="7">
    <source>
        <dbReference type="ARBA" id="ARBA00023015"/>
    </source>
</evidence>
<dbReference type="Pfam" id="PF01424">
    <property type="entry name" value="R3H"/>
    <property type="match status" value="1"/>
</dbReference>
<comment type="subcellular location">
    <subcellularLocation>
        <location evidence="1">Nucleus</location>
    </subcellularLocation>
</comment>
<accession>A0A9W9ZIJ8</accession>
<evidence type="ECO:0000256" key="4">
    <source>
        <dbReference type="ARBA" id="ARBA00022737"/>
    </source>
</evidence>
<dbReference type="SMART" id="SM00438">
    <property type="entry name" value="ZnF_NFX"/>
    <property type="match status" value="9"/>
</dbReference>
<dbReference type="GO" id="GO:0005634">
    <property type="term" value="C:nucleus"/>
    <property type="evidence" value="ECO:0007669"/>
    <property type="project" value="UniProtKB-SubCell"/>
</dbReference>
<evidence type="ECO:0000259" key="14">
    <source>
        <dbReference type="PROSITE" id="PS51061"/>
    </source>
</evidence>
<dbReference type="InterPro" id="IPR000967">
    <property type="entry name" value="Znf_NFX1"/>
</dbReference>
<dbReference type="PROSITE" id="PS51061">
    <property type="entry name" value="R3H"/>
    <property type="match status" value="1"/>
</dbReference>
<feature type="domain" description="R3H" evidence="14">
    <location>
        <begin position="914"/>
        <end position="982"/>
    </location>
</feature>
<dbReference type="InterPro" id="IPR001841">
    <property type="entry name" value="Znf_RING"/>
</dbReference>
<dbReference type="CDD" id="cd16696">
    <property type="entry name" value="RING-CH-C4HC3_NFX1"/>
    <property type="match status" value="1"/>
</dbReference>
<evidence type="ECO:0000256" key="5">
    <source>
        <dbReference type="ARBA" id="ARBA00022771"/>
    </source>
</evidence>
<feature type="region of interest" description="Disordered" evidence="11">
    <location>
        <begin position="205"/>
        <end position="231"/>
    </location>
</feature>
<evidence type="ECO:0000313" key="15">
    <source>
        <dbReference type="EMBL" id="KAJ7381293.1"/>
    </source>
</evidence>
<gene>
    <name evidence="15" type="primary">NFX1</name>
    <name evidence="15" type="ORF">OS493_001414</name>
</gene>
<protein>
    <submittedName>
        <fullName evidence="15">Transcriptional repressor NF-X1</fullName>
    </submittedName>
</protein>
<feature type="compositionally biased region" description="Basic and acidic residues" evidence="11">
    <location>
        <begin position="205"/>
        <end position="214"/>
    </location>
</feature>
<evidence type="ECO:0000313" key="16">
    <source>
        <dbReference type="Proteomes" id="UP001163046"/>
    </source>
</evidence>
<comment type="similarity">
    <text evidence="2">Belongs to the NFX1 family.</text>
</comment>
<dbReference type="AlphaFoldDB" id="A0A9W9ZIJ8"/>
<dbReference type="GO" id="GO:0000981">
    <property type="term" value="F:DNA-binding transcription factor activity, RNA polymerase II-specific"/>
    <property type="evidence" value="ECO:0007669"/>
    <property type="project" value="TreeGrafter"/>
</dbReference>
<dbReference type="InterPro" id="IPR001374">
    <property type="entry name" value="R3H_dom"/>
</dbReference>
<feature type="compositionally biased region" description="Basic and acidic residues" evidence="11">
    <location>
        <begin position="104"/>
        <end position="123"/>
    </location>
</feature>